<dbReference type="AlphaFoldDB" id="A0A2M3ZML2"/>
<name>A0A2M3ZML2_9DIPT</name>
<proteinExistence type="predicted"/>
<accession>A0A2M3ZML2</accession>
<dbReference type="EMBL" id="GGFM01008994">
    <property type="protein sequence ID" value="MBW29745.1"/>
    <property type="molecule type" value="Transcribed_RNA"/>
</dbReference>
<organism evidence="1">
    <name type="scientific">Anopheles braziliensis</name>
    <dbReference type="NCBI Taxonomy" id="58242"/>
    <lineage>
        <taxon>Eukaryota</taxon>
        <taxon>Metazoa</taxon>
        <taxon>Ecdysozoa</taxon>
        <taxon>Arthropoda</taxon>
        <taxon>Hexapoda</taxon>
        <taxon>Insecta</taxon>
        <taxon>Pterygota</taxon>
        <taxon>Neoptera</taxon>
        <taxon>Endopterygota</taxon>
        <taxon>Diptera</taxon>
        <taxon>Nematocera</taxon>
        <taxon>Culicoidea</taxon>
        <taxon>Culicidae</taxon>
        <taxon>Anophelinae</taxon>
        <taxon>Anopheles</taxon>
    </lineage>
</organism>
<sequence>MAFSVTSVAAVWCLVAILRILAVAVKRSLIPTCGSAEVQVLRISIAERCTRVPSTQCNGCCYICPI</sequence>
<protein>
    <submittedName>
        <fullName evidence="1">Putative secreted peptide</fullName>
    </submittedName>
</protein>
<evidence type="ECO:0000313" key="1">
    <source>
        <dbReference type="EMBL" id="MBW29745.1"/>
    </source>
</evidence>
<reference evidence="1" key="1">
    <citation type="submission" date="2018-01" db="EMBL/GenBank/DDBJ databases">
        <title>An insight into the sialome of Amazonian anophelines.</title>
        <authorList>
            <person name="Ribeiro J.M."/>
            <person name="Scarpassa V."/>
            <person name="Calvo E."/>
        </authorList>
    </citation>
    <scope>NUCLEOTIDE SEQUENCE</scope>
    <source>
        <tissue evidence="1">Salivary glands</tissue>
    </source>
</reference>